<dbReference type="InterPro" id="IPR036390">
    <property type="entry name" value="WH_DNA-bd_sf"/>
</dbReference>
<keyword evidence="1" id="KW-0805">Transcription regulation</keyword>
<feature type="domain" description="HTH gntR-type" evidence="4">
    <location>
        <begin position="11"/>
        <end position="79"/>
    </location>
</feature>
<protein>
    <submittedName>
        <fullName evidence="5">GntR family transcriptional regulator</fullName>
    </submittedName>
</protein>
<dbReference type="CDD" id="cd07377">
    <property type="entry name" value="WHTH_GntR"/>
    <property type="match status" value="1"/>
</dbReference>
<evidence type="ECO:0000256" key="1">
    <source>
        <dbReference type="ARBA" id="ARBA00023015"/>
    </source>
</evidence>
<dbReference type="PROSITE" id="PS50949">
    <property type="entry name" value="HTH_GNTR"/>
    <property type="match status" value="1"/>
</dbReference>
<keyword evidence="6" id="KW-1185">Reference proteome</keyword>
<organism evidence="5 6">
    <name type="scientific">Microbacterium gilvum</name>
    <dbReference type="NCBI Taxonomy" id="1336204"/>
    <lineage>
        <taxon>Bacteria</taxon>
        <taxon>Bacillati</taxon>
        <taxon>Actinomycetota</taxon>
        <taxon>Actinomycetes</taxon>
        <taxon>Micrococcales</taxon>
        <taxon>Microbacteriaceae</taxon>
        <taxon>Microbacterium</taxon>
    </lineage>
</organism>
<dbReference type="SMART" id="SM00345">
    <property type="entry name" value="HTH_GNTR"/>
    <property type="match status" value="1"/>
</dbReference>
<evidence type="ECO:0000256" key="2">
    <source>
        <dbReference type="ARBA" id="ARBA00023125"/>
    </source>
</evidence>
<dbReference type="PANTHER" id="PTHR38445">
    <property type="entry name" value="HTH-TYPE TRANSCRIPTIONAL REPRESSOR YTRA"/>
    <property type="match status" value="1"/>
</dbReference>
<dbReference type="PANTHER" id="PTHR38445:SF7">
    <property type="entry name" value="GNTR-FAMILY TRANSCRIPTIONAL REGULATOR"/>
    <property type="match status" value="1"/>
</dbReference>
<reference evidence="6" key="1">
    <citation type="journal article" date="2019" name="Int. J. Syst. Evol. Microbiol.">
        <title>The Global Catalogue of Microorganisms (GCM) 10K type strain sequencing project: providing services to taxonomists for standard genome sequencing and annotation.</title>
        <authorList>
            <consortium name="The Broad Institute Genomics Platform"/>
            <consortium name="The Broad Institute Genome Sequencing Center for Infectious Disease"/>
            <person name="Wu L."/>
            <person name="Ma J."/>
        </authorList>
    </citation>
    <scope>NUCLEOTIDE SEQUENCE [LARGE SCALE GENOMIC DNA]</scope>
    <source>
        <strain evidence="6">JCM 18537</strain>
    </source>
</reference>
<keyword evidence="3" id="KW-0804">Transcription</keyword>
<dbReference type="Gene3D" id="1.10.10.10">
    <property type="entry name" value="Winged helix-like DNA-binding domain superfamily/Winged helix DNA-binding domain"/>
    <property type="match status" value="1"/>
</dbReference>
<dbReference type="EMBL" id="BAABKO010000001">
    <property type="protein sequence ID" value="GAA4767981.1"/>
    <property type="molecule type" value="Genomic_DNA"/>
</dbReference>
<dbReference type="Pfam" id="PF00392">
    <property type="entry name" value="GntR"/>
    <property type="match status" value="1"/>
</dbReference>
<dbReference type="RefSeq" id="WP_345436440.1">
    <property type="nucleotide sequence ID" value="NZ_BAABKO010000001.1"/>
</dbReference>
<proteinExistence type="predicted"/>
<dbReference type="SUPFAM" id="SSF46785">
    <property type="entry name" value="Winged helix' DNA-binding domain"/>
    <property type="match status" value="1"/>
</dbReference>
<dbReference type="InterPro" id="IPR000524">
    <property type="entry name" value="Tscrpt_reg_HTH_GntR"/>
</dbReference>
<evidence type="ECO:0000313" key="5">
    <source>
        <dbReference type="EMBL" id="GAA4767981.1"/>
    </source>
</evidence>
<dbReference type="InterPro" id="IPR036388">
    <property type="entry name" value="WH-like_DNA-bd_sf"/>
</dbReference>
<gene>
    <name evidence="5" type="ORF">GCM10023351_09310</name>
</gene>
<evidence type="ECO:0000313" key="6">
    <source>
        <dbReference type="Proteomes" id="UP001501645"/>
    </source>
</evidence>
<name>A0ABP8ZXQ4_9MICO</name>
<evidence type="ECO:0000259" key="4">
    <source>
        <dbReference type="PROSITE" id="PS50949"/>
    </source>
</evidence>
<comment type="caution">
    <text evidence="5">The sequence shown here is derived from an EMBL/GenBank/DDBJ whole genome shotgun (WGS) entry which is preliminary data.</text>
</comment>
<accession>A0ABP8ZXQ4</accession>
<sequence length="116" mass="12584">MLIRIDPLREEPVFAQLAASIRADVVAGRTRQGDRLPAAKQVASALGVNLHTVLHAYQQLRDEGLVDMRPGRGAVITDAAERMSELHDDIRALAARAETLGVPRDVLAGLVRDART</sequence>
<dbReference type="Proteomes" id="UP001501645">
    <property type="component" value="Unassembled WGS sequence"/>
</dbReference>
<keyword evidence="2" id="KW-0238">DNA-binding</keyword>
<evidence type="ECO:0000256" key="3">
    <source>
        <dbReference type="ARBA" id="ARBA00023163"/>
    </source>
</evidence>